<name>A0A8X6GP38_TRICU</name>
<evidence type="ECO:0000313" key="2">
    <source>
        <dbReference type="EMBL" id="GFR05990.1"/>
    </source>
</evidence>
<sequence>MAFGGNGRIRALHRIERPTMNTDYYIKHILSSIETELCEVHEERELIFMQDLSSVHTSKQTKQWLKEHNVNVMHDWPPKGPDMNPVENVWAELVRRLEIHWRQTGVRNRDQLWEDVLQVFHELPEEYFENLIRSMPRRVRTVSSRQGGWAKY</sequence>
<evidence type="ECO:0000313" key="3">
    <source>
        <dbReference type="Proteomes" id="UP000887116"/>
    </source>
</evidence>
<protein>
    <submittedName>
        <fullName evidence="2">Transposable element Tc1 transposase</fullName>
    </submittedName>
</protein>
<evidence type="ECO:0000259" key="1">
    <source>
        <dbReference type="Pfam" id="PF13358"/>
    </source>
</evidence>
<dbReference type="Pfam" id="PF13358">
    <property type="entry name" value="DDE_3"/>
    <property type="match status" value="1"/>
</dbReference>
<keyword evidence="3" id="KW-1185">Reference proteome</keyword>
<dbReference type="AlphaFoldDB" id="A0A8X6GP38"/>
<dbReference type="OrthoDB" id="6417450at2759"/>
<dbReference type="EMBL" id="BMAO01025935">
    <property type="protein sequence ID" value="GFR05990.1"/>
    <property type="molecule type" value="Genomic_DNA"/>
</dbReference>
<dbReference type="InterPro" id="IPR038717">
    <property type="entry name" value="Tc1-like_DDE_dom"/>
</dbReference>
<dbReference type="Proteomes" id="UP000887116">
    <property type="component" value="Unassembled WGS sequence"/>
</dbReference>
<dbReference type="InterPro" id="IPR036397">
    <property type="entry name" value="RNaseH_sf"/>
</dbReference>
<accession>A0A8X6GP38</accession>
<proteinExistence type="predicted"/>
<comment type="caution">
    <text evidence="2">The sequence shown here is derived from an EMBL/GenBank/DDBJ whole genome shotgun (WGS) entry which is preliminary data.</text>
</comment>
<feature type="domain" description="Tc1-like transposase DDE" evidence="1">
    <location>
        <begin position="18"/>
        <end position="98"/>
    </location>
</feature>
<dbReference type="Gene3D" id="3.30.420.10">
    <property type="entry name" value="Ribonuclease H-like superfamily/Ribonuclease H"/>
    <property type="match status" value="1"/>
</dbReference>
<organism evidence="2 3">
    <name type="scientific">Trichonephila clavata</name>
    <name type="common">Joro spider</name>
    <name type="synonym">Nephila clavata</name>
    <dbReference type="NCBI Taxonomy" id="2740835"/>
    <lineage>
        <taxon>Eukaryota</taxon>
        <taxon>Metazoa</taxon>
        <taxon>Ecdysozoa</taxon>
        <taxon>Arthropoda</taxon>
        <taxon>Chelicerata</taxon>
        <taxon>Arachnida</taxon>
        <taxon>Araneae</taxon>
        <taxon>Araneomorphae</taxon>
        <taxon>Entelegynae</taxon>
        <taxon>Araneoidea</taxon>
        <taxon>Nephilidae</taxon>
        <taxon>Trichonephila</taxon>
    </lineage>
</organism>
<reference evidence="2" key="1">
    <citation type="submission" date="2020-07" db="EMBL/GenBank/DDBJ databases">
        <title>Multicomponent nature underlies the extraordinary mechanical properties of spider dragline silk.</title>
        <authorList>
            <person name="Kono N."/>
            <person name="Nakamura H."/>
            <person name="Mori M."/>
            <person name="Yoshida Y."/>
            <person name="Ohtoshi R."/>
            <person name="Malay A.D."/>
            <person name="Moran D.A.P."/>
            <person name="Tomita M."/>
            <person name="Numata K."/>
            <person name="Arakawa K."/>
        </authorList>
    </citation>
    <scope>NUCLEOTIDE SEQUENCE</scope>
</reference>
<dbReference type="GO" id="GO:0003676">
    <property type="term" value="F:nucleic acid binding"/>
    <property type="evidence" value="ECO:0007669"/>
    <property type="project" value="InterPro"/>
</dbReference>
<gene>
    <name evidence="2" type="primary">tc1a_299</name>
    <name evidence="2" type="ORF">TNCT_130971</name>
</gene>